<dbReference type="AlphaFoldDB" id="A0A820DYQ2"/>
<gene>
    <name evidence="1" type="ORF">OKA104_LOCUS43023</name>
</gene>
<protein>
    <submittedName>
        <fullName evidence="1">Uncharacterized protein</fullName>
    </submittedName>
</protein>
<dbReference type="Proteomes" id="UP000663881">
    <property type="component" value="Unassembled WGS sequence"/>
</dbReference>
<name>A0A820DYQ2_9BILA</name>
<dbReference type="EMBL" id="CAJOAY010011616">
    <property type="protein sequence ID" value="CAF4239937.1"/>
    <property type="molecule type" value="Genomic_DNA"/>
</dbReference>
<organism evidence="1 2">
    <name type="scientific">Adineta steineri</name>
    <dbReference type="NCBI Taxonomy" id="433720"/>
    <lineage>
        <taxon>Eukaryota</taxon>
        <taxon>Metazoa</taxon>
        <taxon>Spiralia</taxon>
        <taxon>Gnathifera</taxon>
        <taxon>Rotifera</taxon>
        <taxon>Eurotatoria</taxon>
        <taxon>Bdelloidea</taxon>
        <taxon>Adinetida</taxon>
        <taxon>Adinetidae</taxon>
        <taxon>Adineta</taxon>
    </lineage>
</organism>
<proteinExistence type="predicted"/>
<accession>A0A820DYQ2</accession>
<evidence type="ECO:0000313" key="2">
    <source>
        <dbReference type="Proteomes" id="UP000663881"/>
    </source>
</evidence>
<reference evidence="1" key="1">
    <citation type="submission" date="2021-02" db="EMBL/GenBank/DDBJ databases">
        <authorList>
            <person name="Nowell W R."/>
        </authorList>
    </citation>
    <scope>NUCLEOTIDE SEQUENCE</scope>
</reference>
<sequence>MIPETAFYEFLGKKLSGNSPVPPFHATAVHYAASVIISGIDVTSGHLNLDFGLGFYLKIHFRDTKDWCTYRFAPTCDGEAAILIFQLPQDVYHGRNIYQLEGV</sequence>
<evidence type="ECO:0000313" key="1">
    <source>
        <dbReference type="EMBL" id="CAF4239937.1"/>
    </source>
</evidence>
<comment type="caution">
    <text evidence="1">The sequence shown here is derived from an EMBL/GenBank/DDBJ whole genome shotgun (WGS) entry which is preliminary data.</text>
</comment>
<feature type="non-terminal residue" evidence="1">
    <location>
        <position position="1"/>
    </location>
</feature>